<name>A0AAN7VGA7_9COLE</name>
<proteinExistence type="predicted"/>
<reference evidence="1 2" key="1">
    <citation type="journal article" date="2024" name="Insects">
        <title>An Improved Chromosome-Level Genome Assembly of the Firefly Pyrocoelia pectoralis.</title>
        <authorList>
            <person name="Fu X."/>
            <person name="Meyer-Rochow V.B."/>
            <person name="Ballantyne L."/>
            <person name="Zhu X."/>
        </authorList>
    </citation>
    <scope>NUCLEOTIDE SEQUENCE [LARGE SCALE GENOMIC DNA]</scope>
    <source>
        <strain evidence="1">XCY_ONT2</strain>
    </source>
</reference>
<evidence type="ECO:0000313" key="2">
    <source>
        <dbReference type="Proteomes" id="UP001329430"/>
    </source>
</evidence>
<comment type="caution">
    <text evidence="1">The sequence shown here is derived from an EMBL/GenBank/DDBJ whole genome shotgun (WGS) entry which is preliminary data.</text>
</comment>
<sequence>MDEPSSSVQVNQLEWRERFLKEIVQNENIKSSHFNVLTKDKYSDLILQVEEAEKAQIKTPLHQRRLKRFAILNIGSVKKLVARSEDNIKYYIPAEELYDVIDAAHRAVGHGGRDRLLAETSLKYANVTKQMINLYLSMCVTCQEKKTKKKRGLVSKPILHSEMNSRCQFIKLLLNCYMFRDTPIPLSSKIVGNVR</sequence>
<evidence type="ECO:0000313" key="1">
    <source>
        <dbReference type="EMBL" id="KAK5648145.1"/>
    </source>
</evidence>
<keyword evidence="2" id="KW-1185">Reference proteome</keyword>
<organism evidence="1 2">
    <name type="scientific">Pyrocoelia pectoralis</name>
    <dbReference type="NCBI Taxonomy" id="417401"/>
    <lineage>
        <taxon>Eukaryota</taxon>
        <taxon>Metazoa</taxon>
        <taxon>Ecdysozoa</taxon>
        <taxon>Arthropoda</taxon>
        <taxon>Hexapoda</taxon>
        <taxon>Insecta</taxon>
        <taxon>Pterygota</taxon>
        <taxon>Neoptera</taxon>
        <taxon>Endopterygota</taxon>
        <taxon>Coleoptera</taxon>
        <taxon>Polyphaga</taxon>
        <taxon>Elateriformia</taxon>
        <taxon>Elateroidea</taxon>
        <taxon>Lampyridae</taxon>
        <taxon>Lampyrinae</taxon>
        <taxon>Pyrocoelia</taxon>
    </lineage>
</organism>
<gene>
    <name evidence="1" type="ORF">RI129_003037</name>
</gene>
<dbReference type="AlphaFoldDB" id="A0AAN7VGA7"/>
<evidence type="ECO:0008006" key="3">
    <source>
        <dbReference type="Google" id="ProtNLM"/>
    </source>
</evidence>
<dbReference type="EMBL" id="JAVRBK010000002">
    <property type="protein sequence ID" value="KAK5648145.1"/>
    <property type="molecule type" value="Genomic_DNA"/>
</dbReference>
<dbReference type="Proteomes" id="UP001329430">
    <property type="component" value="Chromosome 2"/>
</dbReference>
<protein>
    <recommendedName>
        <fullName evidence="3">Integrase zinc-binding domain-containing protein</fullName>
    </recommendedName>
</protein>
<accession>A0AAN7VGA7</accession>